<organism evidence="1 2">
    <name type="scientific">Candidatus Scalindua rubra</name>
    <dbReference type="NCBI Taxonomy" id="1872076"/>
    <lineage>
        <taxon>Bacteria</taxon>
        <taxon>Pseudomonadati</taxon>
        <taxon>Planctomycetota</taxon>
        <taxon>Candidatus Brocadiia</taxon>
        <taxon>Candidatus Brocadiales</taxon>
        <taxon>Candidatus Scalinduaceae</taxon>
        <taxon>Candidatus Scalindua</taxon>
    </lineage>
</organism>
<reference evidence="1 2" key="1">
    <citation type="submission" date="2016-07" db="EMBL/GenBank/DDBJ databases">
        <title>Draft genome of Scalindua rubra, obtained from a brine-seawater interface in the Red Sea, sheds light on salt adaptation in anammox bacteria.</title>
        <authorList>
            <person name="Speth D.R."/>
            <person name="Lagkouvardos I."/>
            <person name="Wang Y."/>
            <person name="Qian P.-Y."/>
            <person name="Dutilh B.E."/>
            <person name="Jetten M.S."/>
        </authorList>
    </citation>
    <scope>NUCLEOTIDE SEQUENCE [LARGE SCALE GENOMIC DNA]</scope>
    <source>
        <strain evidence="1">BSI-1</strain>
    </source>
</reference>
<sequence length="149" mass="16151">MDMEKIIEGKVAKILDEYSIVINVGRNNGVTEGMIFVVFVQSDDEIKDPDSGETLGKVENVKDYVYVAHVQDKFSTCVAREKKKLSKEVESMGAQTLSGAMMAESITARPRSSKISTEKLNVNTSQVAGVPQLGPISVGDRVRAVGVSE</sequence>
<dbReference type="InterPro" id="IPR038165">
    <property type="entry name" value="FlgT_C_sf"/>
</dbReference>
<gene>
    <name evidence="1" type="ORF">SCARUB_02494</name>
</gene>
<dbReference type="EMBL" id="MAYW01000065">
    <property type="protein sequence ID" value="ODS32383.1"/>
    <property type="molecule type" value="Genomic_DNA"/>
</dbReference>
<dbReference type="Gene3D" id="2.40.10.410">
    <property type="entry name" value="FlgT, C-terminal domain"/>
    <property type="match status" value="1"/>
</dbReference>
<comment type="caution">
    <text evidence="1">The sequence shown here is derived from an EMBL/GenBank/DDBJ whole genome shotgun (WGS) entry which is preliminary data.</text>
</comment>
<dbReference type="AlphaFoldDB" id="A0A1E3X9U1"/>
<name>A0A1E3X9U1_9BACT</name>
<proteinExistence type="predicted"/>
<accession>A0A1E3X9U1</accession>
<evidence type="ECO:0000313" key="2">
    <source>
        <dbReference type="Proteomes" id="UP000094056"/>
    </source>
</evidence>
<dbReference type="Proteomes" id="UP000094056">
    <property type="component" value="Unassembled WGS sequence"/>
</dbReference>
<protein>
    <submittedName>
        <fullName evidence="1">Uncharacterized protein</fullName>
    </submittedName>
</protein>
<evidence type="ECO:0000313" key="1">
    <source>
        <dbReference type="EMBL" id="ODS32383.1"/>
    </source>
</evidence>